<evidence type="ECO:0000313" key="3">
    <source>
        <dbReference type="Proteomes" id="UP000828390"/>
    </source>
</evidence>
<comment type="caution">
    <text evidence="2">The sequence shown here is derived from an EMBL/GenBank/DDBJ whole genome shotgun (WGS) entry which is preliminary data.</text>
</comment>
<protein>
    <recommendedName>
        <fullName evidence="1">VPS9 domain-containing protein</fullName>
    </recommendedName>
</protein>
<dbReference type="Proteomes" id="UP000828390">
    <property type="component" value="Unassembled WGS sequence"/>
</dbReference>
<dbReference type="PROSITE" id="PS51205">
    <property type="entry name" value="VPS9"/>
    <property type="match status" value="1"/>
</dbReference>
<keyword evidence="3" id="KW-1185">Reference proteome</keyword>
<dbReference type="InterPro" id="IPR037191">
    <property type="entry name" value="VPS9_dom_sf"/>
</dbReference>
<reference evidence="2" key="1">
    <citation type="journal article" date="2019" name="bioRxiv">
        <title>The Genome of the Zebra Mussel, Dreissena polymorpha: A Resource for Invasive Species Research.</title>
        <authorList>
            <person name="McCartney M.A."/>
            <person name="Auch B."/>
            <person name="Kono T."/>
            <person name="Mallez S."/>
            <person name="Zhang Y."/>
            <person name="Obille A."/>
            <person name="Becker A."/>
            <person name="Abrahante J.E."/>
            <person name="Garbe J."/>
            <person name="Badalamenti J.P."/>
            <person name="Herman A."/>
            <person name="Mangelson H."/>
            <person name="Liachko I."/>
            <person name="Sullivan S."/>
            <person name="Sone E.D."/>
            <person name="Koren S."/>
            <person name="Silverstein K.A.T."/>
            <person name="Beckman K.B."/>
            <person name="Gohl D.M."/>
        </authorList>
    </citation>
    <scope>NUCLEOTIDE SEQUENCE</scope>
    <source>
        <strain evidence="2">Duluth1</strain>
        <tissue evidence="2">Whole animal</tissue>
    </source>
</reference>
<proteinExistence type="predicted"/>
<dbReference type="AlphaFoldDB" id="A0A9D4F809"/>
<dbReference type="InterPro" id="IPR003123">
    <property type="entry name" value="VPS9"/>
</dbReference>
<dbReference type="EMBL" id="JAIWYP010000007">
    <property type="protein sequence ID" value="KAH3794064.1"/>
    <property type="molecule type" value="Genomic_DNA"/>
</dbReference>
<evidence type="ECO:0000313" key="2">
    <source>
        <dbReference type="EMBL" id="KAH3794064.1"/>
    </source>
</evidence>
<sequence length="899" mass="104413">MFVYLRNEGQIVRVPSVTLKDCHRPSIGTYNEERIEPALWYKVLILDSIYIDCDNRVIYWNCHREEEFITMHATPLFDLTPGKLSTYYHDKEKIFRDGQLYDFDPNVDEMFETSRNISRDLNPDLIDKEGNRKCYEELLKLLHVFVLPEVCFYPKDRTVVESVLAEIEKVHEKIEEDIEYKGRMKKNTENSLRKLRNKILQTEDFSSQRYVSSLQDSFLKVFLQHLHKELRTLNESLLQNEREIKLYRDSEIKKDSSKLEQARTERDGILESITKATIAREEIKNVVLRSHVKKRFSRTITKPSDLHELYVEVSKRVDVLSGEIKEKIYAKIKVSSVREAVLLTMKEIDTDGRSFGFNRKKGTFETETDLFDPNKLPEDWATLNDKVKTYLIVKPIGYRTKYEKFCERVKNQCQRLIEDTQLFTGMSDLAEPLSPEKEDFISMIGDKSVRRPSKMAPNYPPGTVHGVLKRERSFSTRWSMGSISRADCERICKDVTKHIEEMAYDLALEIQGNQCQQLQQNFVNKVYICYEQHVAEELMPILCDLYEQSYRAQCFSLSEWLKRYSASDVGYGEETFRKLVENPLDHSLTRPRSMYVNNLIVGDKHDRTKARATTGYVSMTSVPIDQLYSQSDGQDDSMPMSFIGALALGLEEYLKMDLDCKDHLPNPSASIPPSAFSQENQHDSVFEDEMVSHSAEDSNTDYQLQEVSEYKVIAPHETTVNQTHAEAIANGAGDPVCVVVVDETIYKRDDGTDDSEEVIMRKHDQAVPEVSVLQTLRSRFYQMFDKFYTIIEEENAANTLFSKLRNVTRAIKFIEEQISKHQTTRADLCADDLLDVLLLLLRKLEPEKFLQFYAHLNLLIHLSPQFMQGNAHDYSLVTISVAYQHLFEQQLLHKNSVCV</sequence>
<feature type="domain" description="VPS9" evidence="1">
    <location>
        <begin position="746"/>
        <end position="895"/>
    </location>
</feature>
<dbReference type="Gene3D" id="1.20.1050.80">
    <property type="entry name" value="VPS9 domain"/>
    <property type="match status" value="1"/>
</dbReference>
<accession>A0A9D4F809</accession>
<name>A0A9D4F809_DREPO</name>
<organism evidence="2 3">
    <name type="scientific">Dreissena polymorpha</name>
    <name type="common">Zebra mussel</name>
    <name type="synonym">Mytilus polymorpha</name>
    <dbReference type="NCBI Taxonomy" id="45954"/>
    <lineage>
        <taxon>Eukaryota</taxon>
        <taxon>Metazoa</taxon>
        <taxon>Spiralia</taxon>
        <taxon>Lophotrochozoa</taxon>
        <taxon>Mollusca</taxon>
        <taxon>Bivalvia</taxon>
        <taxon>Autobranchia</taxon>
        <taxon>Heteroconchia</taxon>
        <taxon>Euheterodonta</taxon>
        <taxon>Imparidentia</taxon>
        <taxon>Neoheterodontei</taxon>
        <taxon>Myida</taxon>
        <taxon>Dreissenoidea</taxon>
        <taxon>Dreissenidae</taxon>
        <taxon>Dreissena</taxon>
    </lineage>
</organism>
<evidence type="ECO:0000259" key="1">
    <source>
        <dbReference type="PROSITE" id="PS51205"/>
    </source>
</evidence>
<gene>
    <name evidence="2" type="ORF">DPMN_147595</name>
</gene>
<reference evidence="2" key="2">
    <citation type="submission" date="2020-11" db="EMBL/GenBank/DDBJ databases">
        <authorList>
            <person name="McCartney M.A."/>
            <person name="Auch B."/>
            <person name="Kono T."/>
            <person name="Mallez S."/>
            <person name="Becker A."/>
            <person name="Gohl D.M."/>
            <person name="Silverstein K.A.T."/>
            <person name="Koren S."/>
            <person name="Bechman K.B."/>
            <person name="Herman A."/>
            <person name="Abrahante J.E."/>
            <person name="Garbe J."/>
        </authorList>
    </citation>
    <scope>NUCLEOTIDE SEQUENCE</scope>
    <source>
        <strain evidence="2">Duluth1</strain>
        <tissue evidence="2">Whole animal</tissue>
    </source>
</reference>